<evidence type="ECO:0000313" key="2">
    <source>
        <dbReference type="EMBL" id="KAG6395081.1"/>
    </source>
</evidence>
<proteinExistence type="predicted"/>
<reference evidence="2" key="2">
    <citation type="submission" date="2020-08" db="EMBL/GenBank/DDBJ databases">
        <title>Plant Genome Project.</title>
        <authorList>
            <person name="Zhang R.-G."/>
        </authorList>
    </citation>
    <scope>NUCLEOTIDE SEQUENCE</scope>
    <source>
        <strain evidence="2">Huo1</strain>
        <tissue evidence="2">Leaf</tissue>
    </source>
</reference>
<comment type="caution">
    <text evidence="2">The sequence shown here is derived from an EMBL/GenBank/DDBJ whole genome shotgun (WGS) entry which is preliminary data.</text>
</comment>
<evidence type="ECO:0000313" key="3">
    <source>
        <dbReference type="Proteomes" id="UP000298416"/>
    </source>
</evidence>
<evidence type="ECO:0000256" key="1">
    <source>
        <dbReference type="SAM" id="MobiDB-lite"/>
    </source>
</evidence>
<keyword evidence="3" id="KW-1185">Reference proteome</keyword>
<sequence>MYTEPVSCPLPQMTVAAPTVLHHDPSRSSLSVVVAIPPPPATISLCRATPISEPIHVVKHNRLDITMLSNKIDSFLLKGDEDGSIEDMKKSQRPSHSEKEPEPERMVEMGVPEPEEAEESVQVEVSGADRTAEPEQQMGNHSEQEEAGADYGKEGGTGGDGS</sequence>
<reference evidence="2" key="1">
    <citation type="submission" date="2018-01" db="EMBL/GenBank/DDBJ databases">
        <authorList>
            <person name="Mao J.F."/>
        </authorList>
    </citation>
    <scope>NUCLEOTIDE SEQUENCE</scope>
    <source>
        <strain evidence="2">Huo1</strain>
        <tissue evidence="2">Leaf</tissue>
    </source>
</reference>
<organism evidence="2">
    <name type="scientific">Salvia splendens</name>
    <name type="common">Scarlet sage</name>
    <dbReference type="NCBI Taxonomy" id="180675"/>
    <lineage>
        <taxon>Eukaryota</taxon>
        <taxon>Viridiplantae</taxon>
        <taxon>Streptophyta</taxon>
        <taxon>Embryophyta</taxon>
        <taxon>Tracheophyta</taxon>
        <taxon>Spermatophyta</taxon>
        <taxon>Magnoliopsida</taxon>
        <taxon>eudicotyledons</taxon>
        <taxon>Gunneridae</taxon>
        <taxon>Pentapetalae</taxon>
        <taxon>asterids</taxon>
        <taxon>lamiids</taxon>
        <taxon>Lamiales</taxon>
        <taxon>Lamiaceae</taxon>
        <taxon>Nepetoideae</taxon>
        <taxon>Mentheae</taxon>
        <taxon>Salviinae</taxon>
        <taxon>Salvia</taxon>
        <taxon>Salvia subgen. Calosphace</taxon>
        <taxon>core Calosphace</taxon>
    </lineage>
</organism>
<feature type="region of interest" description="Disordered" evidence="1">
    <location>
        <begin position="78"/>
        <end position="162"/>
    </location>
</feature>
<name>A0A8X8Z7W5_SALSN</name>
<dbReference type="Proteomes" id="UP000298416">
    <property type="component" value="Unassembled WGS sequence"/>
</dbReference>
<dbReference type="EMBL" id="PNBA02000017">
    <property type="protein sequence ID" value="KAG6395081.1"/>
    <property type="molecule type" value="Genomic_DNA"/>
</dbReference>
<feature type="compositionally biased region" description="Basic and acidic residues" evidence="1">
    <location>
        <begin position="78"/>
        <end position="107"/>
    </location>
</feature>
<gene>
    <name evidence="2" type="ORF">SASPL_145672</name>
</gene>
<protein>
    <submittedName>
        <fullName evidence="2">Uncharacterized protein</fullName>
    </submittedName>
</protein>
<dbReference type="AlphaFoldDB" id="A0A8X8Z7W5"/>
<accession>A0A8X8Z7W5</accession>